<dbReference type="Pfam" id="PF06904">
    <property type="entry name" value="Extensin-like_C"/>
    <property type="match status" value="1"/>
</dbReference>
<dbReference type="EMBL" id="QGGG01000012">
    <property type="protein sequence ID" value="PWJ80519.1"/>
    <property type="molecule type" value="Genomic_DNA"/>
</dbReference>
<reference evidence="2 3" key="1">
    <citation type="submission" date="2018-05" db="EMBL/GenBank/DDBJ databases">
        <title>Genomic Encyclopedia of Type Strains, Phase IV (KMG-IV): sequencing the most valuable type-strain genomes for metagenomic binning, comparative biology and taxonomic classification.</title>
        <authorList>
            <person name="Goeker M."/>
        </authorList>
    </citation>
    <scope>NUCLEOTIDE SEQUENCE [LARGE SCALE GENOMIC DNA]</scope>
    <source>
        <strain evidence="2 3">DSM 6986</strain>
    </source>
</reference>
<keyword evidence="3" id="KW-1185">Reference proteome</keyword>
<protein>
    <recommendedName>
        <fullName evidence="1">Extensin-like C-terminal domain-containing protein</fullName>
    </recommendedName>
</protein>
<evidence type="ECO:0000313" key="2">
    <source>
        <dbReference type="EMBL" id="PWJ80519.1"/>
    </source>
</evidence>
<proteinExistence type="predicted"/>
<feature type="domain" description="Extensin-like C-terminal" evidence="1">
    <location>
        <begin position="163"/>
        <end position="337"/>
    </location>
</feature>
<dbReference type="RefSeq" id="WP_109613813.1">
    <property type="nucleotide sequence ID" value="NZ_QGGG01000012.1"/>
</dbReference>
<gene>
    <name evidence="2" type="ORF">C7441_11259</name>
</gene>
<dbReference type="Proteomes" id="UP000245396">
    <property type="component" value="Unassembled WGS sequence"/>
</dbReference>
<evidence type="ECO:0000313" key="3">
    <source>
        <dbReference type="Proteomes" id="UP000245396"/>
    </source>
</evidence>
<dbReference type="AlphaFoldDB" id="A0A316CL79"/>
<organism evidence="2 3">
    <name type="scientific">Pseudaminobacter salicylatoxidans</name>
    <dbReference type="NCBI Taxonomy" id="93369"/>
    <lineage>
        <taxon>Bacteria</taxon>
        <taxon>Pseudomonadati</taxon>
        <taxon>Pseudomonadota</taxon>
        <taxon>Alphaproteobacteria</taxon>
        <taxon>Hyphomicrobiales</taxon>
        <taxon>Phyllobacteriaceae</taxon>
        <taxon>Pseudaminobacter</taxon>
    </lineage>
</organism>
<name>A0A316CL79_PSESE</name>
<sequence>MAQPVRTVAAKARRFGTTRRAAIGGVALVIAATIASCSTEGVLRPDVDIGMQTAAVPPRIVPPAPTLTPVEPTPAPVMPDLVPVEPTFGTTDDMALPAESDEPDEPVIQIAPTPAQVAAVIPPGSVKPKGLQTLVPSNPMMVAYPRMDSPMAPSTAMPADEVACRNDLKRLGVTFRNLAPINDGGACRIDYPVSVSAIGGVKMKPAATLSCSMAATFSRWTRKELVPAARWRYWSSVKTIHQGSSYSCRRIARTTTPSEHSKGNALDVMRIELTNGKDIDVRKPGWFAFREKGFLNTVRADGCDYFTTVLGPGYNYDHRNHFHFDIKPRKNGYVACR</sequence>
<evidence type="ECO:0000259" key="1">
    <source>
        <dbReference type="Pfam" id="PF06904"/>
    </source>
</evidence>
<dbReference type="InterPro" id="IPR009683">
    <property type="entry name" value="Extensin-like_C"/>
</dbReference>
<dbReference type="OrthoDB" id="9809788at2"/>
<comment type="caution">
    <text evidence="2">The sequence shown here is derived from an EMBL/GenBank/DDBJ whole genome shotgun (WGS) entry which is preliminary data.</text>
</comment>
<accession>A0A316CL79</accession>
<dbReference type="STRING" id="1192868.GCA_000304395_01709"/>